<dbReference type="SMART" id="SM00448">
    <property type="entry name" value="REC"/>
    <property type="match status" value="1"/>
</dbReference>
<dbReference type="Gene3D" id="3.30.565.10">
    <property type="entry name" value="Histidine kinase-like ATPase, C-terminal domain"/>
    <property type="match status" value="1"/>
</dbReference>
<gene>
    <name evidence="15" type="ORF">C7I36_08275</name>
</gene>
<feature type="domain" description="Histidine kinase" evidence="11">
    <location>
        <begin position="285"/>
        <end position="500"/>
    </location>
</feature>
<dbReference type="PROSITE" id="PS50109">
    <property type="entry name" value="HIS_KIN"/>
    <property type="match status" value="1"/>
</dbReference>
<feature type="domain" description="HAMP" evidence="13">
    <location>
        <begin position="181"/>
        <end position="238"/>
    </location>
</feature>
<evidence type="ECO:0000256" key="4">
    <source>
        <dbReference type="ARBA" id="ARBA00022553"/>
    </source>
</evidence>
<dbReference type="Pfam" id="PF00072">
    <property type="entry name" value="Response_reg"/>
    <property type="match status" value="1"/>
</dbReference>
<dbReference type="CDD" id="cd16922">
    <property type="entry name" value="HATPase_EvgS-ArcB-TorS-like"/>
    <property type="match status" value="1"/>
</dbReference>
<dbReference type="EC" id="2.7.13.3" evidence="3"/>
<evidence type="ECO:0000256" key="8">
    <source>
        <dbReference type="PROSITE-ProRule" id="PRU00110"/>
    </source>
</evidence>
<dbReference type="SUPFAM" id="SSF55874">
    <property type="entry name" value="ATPase domain of HSP90 chaperone/DNA topoisomerase II/histidine kinase"/>
    <property type="match status" value="1"/>
</dbReference>
<keyword evidence="10" id="KW-0812">Transmembrane</keyword>
<dbReference type="Pfam" id="PF02518">
    <property type="entry name" value="HATPase_c"/>
    <property type="match status" value="1"/>
</dbReference>
<dbReference type="InterPro" id="IPR003594">
    <property type="entry name" value="HATPase_dom"/>
</dbReference>
<comment type="subcellular location">
    <subcellularLocation>
        <location evidence="2">Membrane</location>
    </subcellularLocation>
</comment>
<organism evidence="15 16">
    <name type="scientific">Zobellella taiwanensis</name>
    <dbReference type="NCBI Taxonomy" id="347535"/>
    <lineage>
        <taxon>Bacteria</taxon>
        <taxon>Pseudomonadati</taxon>
        <taxon>Pseudomonadota</taxon>
        <taxon>Gammaproteobacteria</taxon>
        <taxon>Aeromonadales</taxon>
        <taxon>Aeromonadaceae</taxon>
        <taxon>Zobellella</taxon>
    </lineage>
</organism>
<dbReference type="PRINTS" id="PR00344">
    <property type="entry name" value="BCTRLSENSOR"/>
</dbReference>
<dbReference type="PANTHER" id="PTHR45339:SF3">
    <property type="entry name" value="HISTIDINE KINASE"/>
    <property type="match status" value="1"/>
</dbReference>
<accession>A0A2P7R125</accession>
<keyword evidence="10" id="KW-0472">Membrane</keyword>
<dbReference type="SMART" id="SM00387">
    <property type="entry name" value="HATPase_c"/>
    <property type="match status" value="1"/>
</dbReference>
<evidence type="ECO:0000256" key="3">
    <source>
        <dbReference type="ARBA" id="ARBA00012438"/>
    </source>
</evidence>
<evidence type="ECO:0000259" key="12">
    <source>
        <dbReference type="PROSITE" id="PS50110"/>
    </source>
</evidence>
<dbReference type="InterPro" id="IPR036097">
    <property type="entry name" value="HisK_dim/P_sf"/>
</dbReference>
<dbReference type="InterPro" id="IPR036890">
    <property type="entry name" value="HATPase_C_sf"/>
</dbReference>
<dbReference type="InterPro" id="IPR036641">
    <property type="entry name" value="HPT_dom_sf"/>
</dbReference>
<dbReference type="Gene3D" id="3.40.50.2300">
    <property type="match status" value="1"/>
</dbReference>
<evidence type="ECO:0000256" key="7">
    <source>
        <dbReference type="ARBA" id="ARBA00023012"/>
    </source>
</evidence>
<dbReference type="Pfam" id="PF17149">
    <property type="entry name" value="CHASE5"/>
    <property type="match status" value="1"/>
</dbReference>
<dbReference type="AlphaFoldDB" id="A0A2P7R125"/>
<evidence type="ECO:0000259" key="14">
    <source>
        <dbReference type="PROSITE" id="PS50894"/>
    </source>
</evidence>
<dbReference type="PROSITE" id="PS50885">
    <property type="entry name" value="HAMP"/>
    <property type="match status" value="1"/>
</dbReference>
<dbReference type="InterPro" id="IPR005467">
    <property type="entry name" value="His_kinase_dom"/>
</dbReference>
<dbReference type="Pfam" id="PF01627">
    <property type="entry name" value="Hpt"/>
    <property type="match status" value="1"/>
</dbReference>
<dbReference type="Proteomes" id="UP000242181">
    <property type="component" value="Unassembled WGS sequence"/>
</dbReference>
<evidence type="ECO:0000256" key="9">
    <source>
        <dbReference type="PROSITE-ProRule" id="PRU00169"/>
    </source>
</evidence>
<dbReference type="CDD" id="cd17546">
    <property type="entry name" value="REC_hyHK_CKI1_RcsC-like"/>
    <property type="match status" value="1"/>
</dbReference>
<dbReference type="InterPro" id="IPR003660">
    <property type="entry name" value="HAMP_dom"/>
</dbReference>
<keyword evidence="16" id="KW-1185">Reference proteome</keyword>
<dbReference type="GO" id="GO:0005886">
    <property type="term" value="C:plasma membrane"/>
    <property type="evidence" value="ECO:0007669"/>
    <property type="project" value="UniProtKB-SubCell"/>
</dbReference>
<proteinExistence type="predicted"/>
<comment type="caution">
    <text evidence="15">The sequence shown here is derived from an EMBL/GenBank/DDBJ whole genome shotgun (WGS) entry which is preliminary data.</text>
</comment>
<feature type="domain" description="Response regulatory" evidence="12">
    <location>
        <begin position="519"/>
        <end position="637"/>
    </location>
</feature>
<feature type="modified residue" description="4-aspartylphosphate" evidence="9">
    <location>
        <position position="568"/>
    </location>
</feature>
<dbReference type="InterPro" id="IPR001789">
    <property type="entry name" value="Sig_transdc_resp-reg_receiver"/>
</dbReference>
<evidence type="ECO:0000259" key="13">
    <source>
        <dbReference type="PROSITE" id="PS50885"/>
    </source>
</evidence>
<feature type="domain" description="HPt" evidence="14">
    <location>
        <begin position="658"/>
        <end position="754"/>
    </location>
</feature>
<evidence type="ECO:0000256" key="6">
    <source>
        <dbReference type="ARBA" id="ARBA00022777"/>
    </source>
</evidence>
<dbReference type="SUPFAM" id="SSF47384">
    <property type="entry name" value="Homodimeric domain of signal transducing histidine kinase"/>
    <property type="match status" value="1"/>
</dbReference>
<dbReference type="EMBL" id="PXYH01000009">
    <property type="protein sequence ID" value="PSJ43909.1"/>
    <property type="molecule type" value="Genomic_DNA"/>
</dbReference>
<name>A0A2P7R125_9GAMM</name>
<dbReference type="RefSeq" id="WP_106453251.1">
    <property type="nucleotide sequence ID" value="NZ_PXYH01000009.1"/>
</dbReference>
<dbReference type="SMART" id="SM00388">
    <property type="entry name" value="HisKA"/>
    <property type="match status" value="1"/>
</dbReference>
<evidence type="ECO:0000256" key="1">
    <source>
        <dbReference type="ARBA" id="ARBA00000085"/>
    </source>
</evidence>
<dbReference type="InterPro" id="IPR008207">
    <property type="entry name" value="Sig_transdc_His_kin_Hpt_dom"/>
</dbReference>
<dbReference type="Gene3D" id="1.20.120.160">
    <property type="entry name" value="HPT domain"/>
    <property type="match status" value="1"/>
</dbReference>
<dbReference type="Gene3D" id="6.10.340.10">
    <property type="match status" value="1"/>
</dbReference>
<evidence type="ECO:0000256" key="10">
    <source>
        <dbReference type="SAM" id="Phobius"/>
    </source>
</evidence>
<dbReference type="PROSITE" id="PS50894">
    <property type="entry name" value="HPT"/>
    <property type="match status" value="1"/>
</dbReference>
<dbReference type="OrthoDB" id="9121563at2"/>
<evidence type="ECO:0000313" key="16">
    <source>
        <dbReference type="Proteomes" id="UP000242181"/>
    </source>
</evidence>
<dbReference type="SUPFAM" id="SSF52172">
    <property type="entry name" value="CheY-like"/>
    <property type="match status" value="1"/>
</dbReference>
<keyword evidence="10" id="KW-1133">Transmembrane helix</keyword>
<feature type="modified residue" description="Phosphohistidine" evidence="8">
    <location>
        <position position="697"/>
    </location>
</feature>
<keyword evidence="6 15" id="KW-0418">Kinase</keyword>
<dbReference type="PANTHER" id="PTHR45339">
    <property type="entry name" value="HYBRID SIGNAL TRANSDUCTION HISTIDINE KINASE J"/>
    <property type="match status" value="1"/>
</dbReference>
<comment type="catalytic activity">
    <reaction evidence="1">
        <text>ATP + protein L-histidine = ADP + protein N-phospho-L-histidine.</text>
        <dbReference type="EC" id="2.7.13.3"/>
    </reaction>
</comment>
<keyword evidence="5" id="KW-0808">Transferase</keyword>
<dbReference type="GO" id="GO:0000155">
    <property type="term" value="F:phosphorelay sensor kinase activity"/>
    <property type="evidence" value="ECO:0007669"/>
    <property type="project" value="InterPro"/>
</dbReference>
<dbReference type="SMART" id="SM00304">
    <property type="entry name" value="HAMP"/>
    <property type="match status" value="1"/>
</dbReference>
<protein>
    <recommendedName>
        <fullName evidence="3">histidine kinase</fullName>
        <ecNumber evidence="3">2.7.13.3</ecNumber>
    </recommendedName>
</protein>
<reference evidence="15 16" key="1">
    <citation type="submission" date="2018-03" db="EMBL/GenBank/DDBJ databases">
        <title>The draft genome of Zobellella taiwanensis JCM 13381.</title>
        <authorList>
            <person name="Liu L."/>
            <person name="Li L."/>
            <person name="Wang T."/>
            <person name="Zhang X."/>
            <person name="Liang L."/>
        </authorList>
    </citation>
    <scope>NUCLEOTIDE SEQUENCE [LARGE SCALE GENOMIC DNA]</scope>
    <source>
        <strain evidence="15 16">JCM 13381</strain>
    </source>
</reference>
<evidence type="ECO:0000256" key="5">
    <source>
        <dbReference type="ARBA" id="ARBA00022679"/>
    </source>
</evidence>
<dbReference type="FunFam" id="3.30.565.10:FF:000010">
    <property type="entry name" value="Sensor histidine kinase RcsC"/>
    <property type="match status" value="1"/>
</dbReference>
<dbReference type="SUPFAM" id="SSF47226">
    <property type="entry name" value="Histidine-containing phosphotransfer domain, HPT domain"/>
    <property type="match status" value="1"/>
</dbReference>
<dbReference type="CDD" id="cd00082">
    <property type="entry name" value="HisKA"/>
    <property type="match status" value="1"/>
</dbReference>
<sequence length="757" mass="83331">MRRLLALLPRYRRRHPLGFRLFLLVLGFSLGFSLISTAVQLALDYRQARQDMAARLSLIEQSYLEGLTQSLWDLNLPQARLQLKSMLDMPHMARLSVTADALAAPLVLARDPAGDSEPDRHAFELVYPSPVLGAQAVGRLELEFSRSSIRRQLAQNALSALLGHSLTVLAIALSLMLLFQRLVTRHLERMARHVEQLGKGEWSQALQLSRRPHRQQDELDTLVRALNTLRQSIEQDRRHRERRQSELQLDKSRLEALVDKRTRRLRQAKDAAEAADRAKTRFIANMTHELRTPMNGILGTVALLRPALTGDLERRRLDTLQQSAEHLLMLLNDVLDFAALEQGPLSGQAAPFALDELLGATLAMMQDYAGAKRISLTLAPVPPARLLGHAGRLRQVLINLLSNAIKFTAEDGRVEVAVRRRQDDWLFSVEDNGIGIAPEQQRRIFQRFTQADESITRRYGGTGLGLAISARLVAAMGGRIGVESQPGRGSRFWFSLPLAEAPAPAAAPVPTAPPLPSLSLLLVEDVAINQEIIAALLEQQGHLVIPAASGEEALAIAAQQAFDLILMDMHLPGMDGLETRRHIQAQPQGLNRDTPVLALTASVGPQDIRRYLEAGISAVVAKPVQWPQLHQAMARATGRAGPPELDHPLLQEHLRLLGPSRLGALLARFAHDLPGLHAALCRELADGDHLEQAQLAHRIRGTARLLGLDALAAQLADIEALAEAHRPLPAALLAGLGQETERALARLHQLQNRLGQG</sequence>
<dbReference type="Pfam" id="PF00672">
    <property type="entry name" value="HAMP"/>
    <property type="match status" value="1"/>
</dbReference>
<evidence type="ECO:0000259" key="11">
    <source>
        <dbReference type="PROSITE" id="PS50109"/>
    </source>
</evidence>
<dbReference type="InterPro" id="IPR004358">
    <property type="entry name" value="Sig_transdc_His_kin-like_C"/>
</dbReference>
<dbReference type="Gene3D" id="1.10.287.130">
    <property type="match status" value="1"/>
</dbReference>
<dbReference type="InterPro" id="IPR011006">
    <property type="entry name" value="CheY-like_superfamily"/>
</dbReference>
<evidence type="ECO:0000313" key="15">
    <source>
        <dbReference type="EMBL" id="PSJ43909.1"/>
    </source>
</evidence>
<feature type="transmembrane region" description="Helical" evidence="10">
    <location>
        <begin position="21"/>
        <end position="43"/>
    </location>
</feature>
<dbReference type="PROSITE" id="PS50110">
    <property type="entry name" value="RESPONSE_REGULATORY"/>
    <property type="match status" value="1"/>
</dbReference>
<dbReference type="Pfam" id="PF00512">
    <property type="entry name" value="HisKA"/>
    <property type="match status" value="1"/>
</dbReference>
<keyword evidence="4 9" id="KW-0597">Phosphoprotein</keyword>
<dbReference type="InterPro" id="IPR033414">
    <property type="entry name" value="Sensor_dom"/>
</dbReference>
<evidence type="ECO:0000256" key="2">
    <source>
        <dbReference type="ARBA" id="ARBA00004370"/>
    </source>
</evidence>
<dbReference type="CDD" id="cd06225">
    <property type="entry name" value="HAMP"/>
    <property type="match status" value="1"/>
</dbReference>
<dbReference type="GO" id="GO:0005524">
    <property type="term" value="F:ATP binding"/>
    <property type="evidence" value="ECO:0007669"/>
    <property type="project" value="UniProtKB-KW"/>
</dbReference>
<keyword evidence="7" id="KW-0902">Two-component regulatory system</keyword>
<dbReference type="InterPro" id="IPR003661">
    <property type="entry name" value="HisK_dim/P_dom"/>
</dbReference>